<comment type="caution">
    <text evidence="1">The sequence shown here is derived from an EMBL/GenBank/DDBJ whole genome shotgun (WGS) entry which is preliminary data.</text>
</comment>
<proteinExistence type="predicted"/>
<reference evidence="1 2" key="1">
    <citation type="submission" date="2019-08" db="EMBL/GenBank/DDBJ databases">
        <authorList>
            <person name="Khan S.A."/>
            <person name="Jeon C.O."/>
            <person name="Jeong S.E."/>
        </authorList>
    </citation>
    <scope>NUCLEOTIDE SEQUENCE [LARGE SCALE GENOMIC DNA]</scope>
    <source>
        <strain evidence="2">IMCC1728</strain>
    </source>
</reference>
<sequence length="79" mass="8994">MLVHASESWGGCSIDGGVVGASFRTLADYALIDEFENPDGFEHIRYYRLNRRGHEFAARALQDWSRRPLVERLATRLLG</sequence>
<organism evidence="1 2">
    <name type="scientific">Piscinibacter aquaticus</name>
    <dbReference type="NCBI Taxonomy" id="392597"/>
    <lineage>
        <taxon>Bacteria</taxon>
        <taxon>Pseudomonadati</taxon>
        <taxon>Pseudomonadota</taxon>
        <taxon>Betaproteobacteria</taxon>
        <taxon>Burkholderiales</taxon>
        <taxon>Sphaerotilaceae</taxon>
        <taxon>Piscinibacter</taxon>
    </lineage>
</organism>
<evidence type="ECO:0000313" key="2">
    <source>
        <dbReference type="Proteomes" id="UP000321832"/>
    </source>
</evidence>
<gene>
    <name evidence="1" type="ORF">FSC37_14750</name>
</gene>
<dbReference type="Proteomes" id="UP000321832">
    <property type="component" value="Unassembled WGS sequence"/>
</dbReference>
<keyword evidence="2" id="KW-1185">Reference proteome</keyword>
<dbReference type="EMBL" id="VOPW01000001">
    <property type="protein sequence ID" value="TXC66627.1"/>
    <property type="molecule type" value="Genomic_DNA"/>
</dbReference>
<evidence type="ECO:0008006" key="3">
    <source>
        <dbReference type="Google" id="ProtNLM"/>
    </source>
</evidence>
<protein>
    <recommendedName>
        <fullName evidence="3">PadR family transcriptional regulator</fullName>
    </recommendedName>
</protein>
<name>A0A5C6U166_9BURK</name>
<evidence type="ECO:0000313" key="1">
    <source>
        <dbReference type="EMBL" id="TXC66627.1"/>
    </source>
</evidence>
<dbReference type="AlphaFoldDB" id="A0A5C6U166"/>
<accession>A0A5C6U166</accession>